<reference evidence="6" key="1">
    <citation type="journal article" date="2023" name="Mol. Phylogenet. Evol.">
        <title>Genome-scale phylogeny and comparative genomics of the fungal order Sordariales.</title>
        <authorList>
            <person name="Hensen N."/>
            <person name="Bonometti L."/>
            <person name="Westerberg I."/>
            <person name="Brannstrom I.O."/>
            <person name="Guillou S."/>
            <person name="Cros-Aarteil S."/>
            <person name="Calhoun S."/>
            <person name="Haridas S."/>
            <person name="Kuo A."/>
            <person name="Mondo S."/>
            <person name="Pangilinan J."/>
            <person name="Riley R."/>
            <person name="LaButti K."/>
            <person name="Andreopoulos B."/>
            <person name="Lipzen A."/>
            <person name="Chen C."/>
            <person name="Yan M."/>
            <person name="Daum C."/>
            <person name="Ng V."/>
            <person name="Clum A."/>
            <person name="Steindorff A."/>
            <person name="Ohm R.A."/>
            <person name="Martin F."/>
            <person name="Silar P."/>
            <person name="Natvig D.O."/>
            <person name="Lalanne C."/>
            <person name="Gautier V."/>
            <person name="Ament-Velasquez S.L."/>
            <person name="Kruys A."/>
            <person name="Hutchinson M.I."/>
            <person name="Powell A.J."/>
            <person name="Barry K."/>
            <person name="Miller A.N."/>
            <person name="Grigoriev I.V."/>
            <person name="Debuchy R."/>
            <person name="Gladieux P."/>
            <person name="Hiltunen Thoren M."/>
            <person name="Johannesson H."/>
        </authorList>
    </citation>
    <scope>NUCLEOTIDE SEQUENCE</scope>
    <source>
        <strain evidence="6">CBS 123565</strain>
    </source>
</reference>
<dbReference type="AlphaFoldDB" id="A0AAN6UV91"/>
<evidence type="ECO:0000256" key="1">
    <source>
        <dbReference type="ARBA" id="ARBA00005979"/>
    </source>
</evidence>
<dbReference type="Pfam" id="PF00724">
    <property type="entry name" value="Oxidored_FMN"/>
    <property type="match status" value="1"/>
</dbReference>
<protein>
    <submittedName>
        <fullName evidence="6">FMN-linked oxidoreductase</fullName>
    </submittedName>
</protein>
<dbReference type="EMBL" id="MU853401">
    <property type="protein sequence ID" value="KAK4138481.1"/>
    <property type="molecule type" value="Genomic_DNA"/>
</dbReference>
<comment type="similarity">
    <text evidence="1">Belongs to the NADH:flavin oxidoreductase/NADH oxidase family.</text>
</comment>
<proteinExistence type="inferred from homology"/>
<evidence type="ECO:0000313" key="6">
    <source>
        <dbReference type="EMBL" id="KAK4138481.1"/>
    </source>
</evidence>
<dbReference type="Gene3D" id="3.20.20.70">
    <property type="entry name" value="Aldolase class I"/>
    <property type="match status" value="1"/>
</dbReference>
<organism evidence="6 7">
    <name type="scientific">Trichocladium antarcticum</name>
    <dbReference type="NCBI Taxonomy" id="1450529"/>
    <lineage>
        <taxon>Eukaryota</taxon>
        <taxon>Fungi</taxon>
        <taxon>Dikarya</taxon>
        <taxon>Ascomycota</taxon>
        <taxon>Pezizomycotina</taxon>
        <taxon>Sordariomycetes</taxon>
        <taxon>Sordariomycetidae</taxon>
        <taxon>Sordariales</taxon>
        <taxon>Chaetomiaceae</taxon>
        <taxon>Trichocladium</taxon>
    </lineage>
</organism>
<accession>A0AAN6UV91</accession>
<dbReference type="InterPro" id="IPR001155">
    <property type="entry name" value="OxRdtase_FMN_N"/>
</dbReference>
<keyword evidence="3" id="KW-0288">FMN</keyword>
<dbReference type="InterPro" id="IPR051799">
    <property type="entry name" value="NADH_flavin_oxidoreductase"/>
</dbReference>
<evidence type="ECO:0000256" key="2">
    <source>
        <dbReference type="ARBA" id="ARBA00022630"/>
    </source>
</evidence>
<dbReference type="SUPFAM" id="SSF51395">
    <property type="entry name" value="FMN-linked oxidoreductases"/>
    <property type="match status" value="1"/>
</dbReference>
<dbReference type="InterPro" id="IPR013785">
    <property type="entry name" value="Aldolase_TIM"/>
</dbReference>
<feature type="domain" description="NADH:flavin oxidoreductase/NADH oxidase N-terminal" evidence="5">
    <location>
        <begin position="117"/>
        <end position="375"/>
    </location>
</feature>
<keyword evidence="4" id="KW-0560">Oxidoreductase</keyword>
<dbReference type="GO" id="GO:0010181">
    <property type="term" value="F:FMN binding"/>
    <property type="evidence" value="ECO:0007669"/>
    <property type="project" value="InterPro"/>
</dbReference>
<gene>
    <name evidence="6" type="ORF">BT67DRAFT_369392</name>
</gene>
<dbReference type="PANTHER" id="PTHR43656">
    <property type="entry name" value="BINDING OXIDOREDUCTASE, PUTATIVE (AFU_ORTHOLOGUE AFUA_2G08260)-RELATED"/>
    <property type="match status" value="1"/>
</dbReference>
<evidence type="ECO:0000256" key="3">
    <source>
        <dbReference type="ARBA" id="ARBA00022643"/>
    </source>
</evidence>
<sequence>MGALSDLQIAQPLTLKCGLTLPNRLVKAAMAEQLSDKKNLPSTNLQDAYKPWSEGGWGMVITGNVQVSAAHLGQPLDVAIPPTTPATGPAPASTITPFTAWSTTSHGPNPTRKTPTVVQISHPGRQSMRGAGSRGLFSPAVAPSAIPLSIGPGWVATILRALVFGTPRALTEAEIGEVVAQFGRAARVCAEAGFDGVEVHAAHGYLLSQFLSTKGNARTDGYGGDARGRARIVVEVVRAVREATKGYEGFCVGVKLNSVDVAGDGRELGECVEQVRAIVEAGVDFVEISGGSYEDPKVCCAMVGQQEKSERTKDREAFFLEFAGVIRKEFPDVPLMVTGGFTTRLGMENAVAGGDCDMVGLGRPAVLNPAIPNNIVFNPEIKDQDAVVYRKKNEMPWIIKYFGLGAVGAGIDTVSCAPLALPKSPLTFFARNGIQESCGSSQRCKYMVRGRG</sequence>
<evidence type="ECO:0000256" key="4">
    <source>
        <dbReference type="ARBA" id="ARBA00023002"/>
    </source>
</evidence>
<dbReference type="Proteomes" id="UP001304895">
    <property type="component" value="Unassembled WGS sequence"/>
</dbReference>
<comment type="caution">
    <text evidence="6">The sequence shown here is derived from an EMBL/GenBank/DDBJ whole genome shotgun (WGS) entry which is preliminary data.</text>
</comment>
<name>A0AAN6UV91_9PEZI</name>
<keyword evidence="7" id="KW-1185">Reference proteome</keyword>
<evidence type="ECO:0000259" key="5">
    <source>
        <dbReference type="Pfam" id="PF00724"/>
    </source>
</evidence>
<evidence type="ECO:0000313" key="7">
    <source>
        <dbReference type="Proteomes" id="UP001304895"/>
    </source>
</evidence>
<keyword evidence="2" id="KW-0285">Flavoprotein</keyword>
<reference evidence="6" key="2">
    <citation type="submission" date="2023-05" db="EMBL/GenBank/DDBJ databases">
        <authorList>
            <consortium name="Lawrence Berkeley National Laboratory"/>
            <person name="Steindorff A."/>
            <person name="Hensen N."/>
            <person name="Bonometti L."/>
            <person name="Westerberg I."/>
            <person name="Brannstrom I.O."/>
            <person name="Guillou S."/>
            <person name="Cros-Aarteil S."/>
            <person name="Calhoun S."/>
            <person name="Haridas S."/>
            <person name="Kuo A."/>
            <person name="Mondo S."/>
            <person name="Pangilinan J."/>
            <person name="Riley R."/>
            <person name="Labutti K."/>
            <person name="Andreopoulos B."/>
            <person name="Lipzen A."/>
            <person name="Chen C."/>
            <person name="Yanf M."/>
            <person name="Daum C."/>
            <person name="Ng V."/>
            <person name="Clum A."/>
            <person name="Ohm R."/>
            <person name="Martin F."/>
            <person name="Silar P."/>
            <person name="Natvig D."/>
            <person name="Lalanne C."/>
            <person name="Gautier V."/>
            <person name="Ament-Velasquez S.L."/>
            <person name="Kruys A."/>
            <person name="Hutchinson M.I."/>
            <person name="Powell A.J."/>
            <person name="Barry K."/>
            <person name="Miller A.N."/>
            <person name="Grigoriev I.V."/>
            <person name="Debuchy R."/>
            <person name="Gladieux P."/>
            <person name="Thoren M.H."/>
            <person name="Johannesson H."/>
        </authorList>
    </citation>
    <scope>NUCLEOTIDE SEQUENCE</scope>
    <source>
        <strain evidence="6">CBS 123565</strain>
    </source>
</reference>
<dbReference type="PANTHER" id="PTHR43656:SF2">
    <property type="entry name" value="BINDING OXIDOREDUCTASE, PUTATIVE (AFU_ORTHOLOGUE AFUA_2G08260)-RELATED"/>
    <property type="match status" value="1"/>
</dbReference>
<dbReference type="GO" id="GO:0016491">
    <property type="term" value="F:oxidoreductase activity"/>
    <property type="evidence" value="ECO:0007669"/>
    <property type="project" value="UniProtKB-KW"/>
</dbReference>